<comment type="caution">
    <text evidence="6">The sequence shown here is derived from an EMBL/GenBank/DDBJ whole genome shotgun (WGS) entry which is preliminary data.</text>
</comment>
<accession>A0A2M7RFN7</accession>
<dbReference type="AlphaFoldDB" id="A0A2M7RFN7"/>
<protein>
    <recommendedName>
        <fullName evidence="4">Small ribosomal subunit protein bS18</fullName>
    </recommendedName>
</protein>
<dbReference type="PRINTS" id="PR00974">
    <property type="entry name" value="RIBOSOMALS18"/>
</dbReference>
<dbReference type="SUPFAM" id="SSF46911">
    <property type="entry name" value="Ribosomal protein S18"/>
    <property type="match status" value="1"/>
</dbReference>
<dbReference type="HAMAP" id="MF_00270">
    <property type="entry name" value="Ribosomal_bS18"/>
    <property type="match status" value="1"/>
</dbReference>
<proteinExistence type="inferred from homology"/>
<name>A0A2M7RFN7_9BACT</name>
<dbReference type="PANTHER" id="PTHR13479">
    <property type="entry name" value="30S RIBOSOMAL PROTEIN S18"/>
    <property type="match status" value="1"/>
</dbReference>
<evidence type="ECO:0000313" key="6">
    <source>
        <dbReference type="EMBL" id="PIY95361.1"/>
    </source>
</evidence>
<comment type="similarity">
    <text evidence="1 4 5">Belongs to the bacterial ribosomal protein bS18 family.</text>
</comment>
<dbReference type="Gene3D" id="4.10.640.10">
    <property type="entry name" value="Ribosomal protein S18"/>
    <property type="match status" value="1"/>
</dbReference>
<keyword evidence="2 4" id="KW-0689">Ribosomal protein</keyword>
<dbReference type="GO" id="GO:0003735">
    <property type="term" value="F:structural constituent of ribosome"/>
    <property type="evidence" value="ECO:0007669"/>
    <property type="project" value="InterPro"/>
</dbReference>
<evidence type="ECO:0000256" key="3">
    <source>
        <dbReference type="ARBA" id="ARBA00023274"/>
    </source>
</evidence>
<dbReference type="GO" id="GO:0022627">
    <property type="term" value="C:cytosolic small ribosomal subunit"/>
    <property type="evidence" value="ECO:0007669"/>
    <property type="project" value="TreeGrafter"/>
</dbReference>
<evidence type="ECO:0000256" key="5">
    <source>
        <dbReference type="RuleBase" id="RU003910"/>
    </source>
</evidence>
<keyword evidence="4" id="KW-0699">rRNA-binding</keyword>
<gene>
    <name evidence="4 6" type="primary">rpsR</name>
    <name evidence="6" type="ORF">COY67_00365</name>
</gene>
<organism evidence="6 7">
    <name type="scientific">Candidatus Komeilibacteria bacterium CG_4_10_14_0_8_um_filter_37_78</name>
    <dbReference type="NCBI Taxonomy" id="1974471"/>
    <lineage>
        <taxon>Bacteria</taxon>
        <taxon>Candidatus Komeiliibacteriota</taxon>
    </lineage>
</organism>
<keyword evidence="3 4" id="KW-0687">Ribonucleoprotein</keyword>
<dbReference type="PANTHER" id="PTHR13479:SF40">
    <property type="entry name" value="SMALL RIBOSOMAL SUBUNIT PROTEIN BS18M"/>
    <property type="match status" value="1"/>
</dbReference>
<dbReference type="NCBIfam" id="TIGR00165">
    <property type="entry name" value="S18"/>
    <property type="match status" value="1"/>
</dbReference>
<comment type="subunit">
    <text evidence="4">Part of the 30S ribosomal subunit. Forms a tight heterodimer with protein bS6.</text>
</comment>
<dbReference type="InterPro" id="IPR036870">
    <property type="entry name" value="Ribosomal_bS18_sf"/>
</dbReference>
<dbReference type="GO" id="GO:0006412">
    <property type="term" value="P:translation"/>
    <property type="evidence" value="ECO:0007669"/>
    <property type="project" value="UniProtKB-UniRule"/>
</dbReference>
<dbReference type="GO" id="GO:0070181">
    <property type="term" value="F:small ribosomal subunit rRNA binding"/>
    <property type="evidence" value="ECO:0007669"/>
    <property type="project" value="TreeGrafter"/>
</dbReference>
<dbReference type="Pfam" id="PF01084">
    <property type="entry name" value="Ribosomal_S18"/>
    <property type="match status" value="1"/>
</dbReference>
<dbReference type="InterPro" id="IPR001648">
    <property type="entry name" value="Ribosomal_bS18"/>
</dbReference>
<dbReference type="Proteomes" id="UP000228689">
    <property type="component" value="Unassembled WGS sequence"/>
</dbReference>
<evidence type="ECO:0000256" key="4">
    <source>
        <dbReference type="HAMAP-Rule" id="MF_00270"/>
    </source>
</evidence>
<evidence type="ECO:0000256" key="2">
    <source>
        <dbReference type="ARBA" id="ARBA00022980"/>
    </source>
</evidence>
<dbReference type="EMBL" id="PFMC01000011">
    <property type="protein sequence ID" value="PIY95361.1"/>
    <property type="molecule type" value="Genomic_DNA"/>
</dbReference>
<evidence type="ECO:0000256" key="1">
    <source>
        <dbReference type="ARBA" id="ARBA00005589"/>
    </source>
</evidence>
<comment type="function">
    <text evidence="4">Binds as a heterodimer with protein bS6 to the central domain of the 16S rRNA, where it helps stabilize the platform of the 30S subunit.</text>
</comment>
<reference evidence="7" key="1">
    <citation type="submission" date="2017-09" db="EMBL/GenBank/DDBJ databases">
        <title>Depth-based differentiation of microbial function through sediment-hosted aquifers and enrichment of novel symbionts in the deep terrestrial subsurface.</title>
        <authorList>
            <person name="Probst A.J."/>
            <person name="Ladd B."/>
            <person name="Jarett J.K."/>
            <person name="Geller-Mcgrath D.E."/>
            <person name="Sieber C.M.K."/>
            <person name="Emerson J.B."/>
            <person name="Anantharaman K."/>
            <person name="Thomas B.C."/>
            <person name="Malmstrom R."/>
            <person name="Stieglmeier M."/>
            <person name="Klingl A."/>
            <person name="Woyke T."/>
            <person name="Ryan C.M."/>
            <person name="Banfield J.F."/>
        </authorList>
    </citation>
    <scope>NUCLEOTIDE SEQUENCE [LARGE SCALE GENOMIC DNA]</scope>
</reference>
<evidence type="ECO:0000313" key="7">
    <source>
        <dbReference type="Proteomes" id="UP000228689"/>
    </source>
</evidence>
<keyword evidence="4" id="KW-0694">RNA-binding</keyword>
<sequence length="80" mass="9369">MQKNNSIKNNTTNSKRYCYFCVNGFKDIDYKNGQVLQRFLSSYGKIVPRKRSGVCMKHQRKLSNAIKRARFMAILPFTSK</sequence>